<accession>A0A7C9IUS3</accession>
<dbReference type="Pfam" id="PF00990">
    <property type="entry name" value="GGDEF"/>
    <property type="match status" value="1"/>
</dbReference>
<evidence type="ECO:0000313" key="4">
    <source>
        <dbReference type="EMBL" id="MYL83063.1"/>
    </source>
</evidence>
<dbReference type="SUPFAM" id="SSF55073">
    <property type="entry name" value="Nucleotide cyclase"/>
    <property type="match status" value="1"/>
</dbReference>
<protein>
    <recommendedName>
        <fullName evidence="1">diguanylate cyclase</fullName>
        <ecNumber evidence="1">2.7.7.65</ecNumber>
    </recommendedName>
</protein>
<dbReference type="PANTHER" id="PTHR45138:SF9">
    <property type="entry name" value="DIGUANYLATE CYCLASE DGCM-RELATED"/>
    <property type="match status" value="1"/>
</dbReference>
<dbReference type="InterPro" id="IPR029016">
    <property type="entry name" value="GAF-like_dom_sf"/>
</dbReference>
<comment type="caution">
    <text evidence="4">The sequence shown here is derived from an EMBL/GenBank/DDBJ whole genome shotgun (WGS) entry which is preliminary data.</text>
</comment>
<organism evidence="4 5">
    <name type="scientific">Solidesulfovibrio aerotolerans</name>
    <dbReference type="NCBI Taxonomy" id="295255"/>
    <lineage>
        <taxon>Bacteria</taxon>
        <taxon>Pseudomonadati</taxon>
        <taxon>Thermodesulfobacteriota</taxon>
        <taxon>Desulfovibrionia</taxon>
        <taxon>Desulfovibrionales</taxon>
        <taxon>Desulfovibrionaceae</taxon>
        <taxon>Solidesulfovibrio</taxon>
    </lineage>
</organism>
<dbReference type="NCBIfam" id="TIGR00254">
    <property type="entry name" value="GGDEF"/>
    <property type="match status" value="1"/>
</dbReference>
<dbReference type="SMART" id="SM00065">
    <property type="entry name" value="GAF"/>
    <property type="match status" value="1"/>
</dbReference>
<dbReference type="Proteomes" id="UP000482487">
    <property type="component" value="Unassembled WGS sequence"/>
</dbReference>
<dbReference type="GO" id="GO:0043709">
    <property type="term" value="P:cell adhesion involved in single-species biofilm formation"/>
    <property type="evidence" value="ECO:0007669"/>
    <property type="project" value="TreeGrafter"/>
</dbReference>
<dbReference type="InterPro" id="IPR000160">
    <property type="entry name" value="GGDEF_dom"/>
</dbReference>
<feature type="domain" description="GGDEF" evidence="3">
    <location>
        <begin position="349"/>
        <end position="483"/>
    </location>
</feature>
<dbReference type="FunFam" id="3.30.70.270:FF:000001">
    <property type="entry name" value="Diguanylate cyclase domain protein"/>
    <property type="match status" value="1"/>
</dbReference>
<evidence type="ECO:0000313" key="5">
    <source>
        <dbReference type="Proteomes" id="UP000482487"/>
    </source>
</evidence>
<dbReference type="GO" id="GO:1902201">
    <property type="term" value="P:negative regulation of bacterial-type flagellum-dependent cell motility"/>
    <property type="evidence" value="ECO:0007669"/>
    <property type="project" value="TreeGrafter"/>
</dbReference>
<dbReference type="PANTHER" id="PTHR45138">
    <property type="entry name" value="REGULATORY COMPONENTS OF SENSORY TRANSDUCTION SYSTEM"/>
    <property type="match status" value="1"/>
</dbReference>
<dbReference type="EC" id="2.7.7.65" evidence="1"/>
<dbReference type="InterPro" id="IPR029787">
    <property type="entry name" value="Nucleotide_cyclase"/>
</dbReference>
<dbReference type="CDD" id="cd01949">
    <property type="entry name" value="GGDEF"/>
    <property type="match status" value="1"/>
</dbReference>
<dbReference type="OrthoDB" id="9759607at2"/>
<dbReference type="SUPFAM" id="SSF55781">
    <property type="entry name" value="GAF domain-like"/>
    <property type="match status" value="1"/>
</dbReference>
<dbReference type="RefSeq" id="WP_160960107.1">
    <property type="nucleotide sequence ID" value="NZ_WVUD01000010.1"/>
</dbReference>
<dbReference type="Gene3D" id="3.30.450.40">
    <property type="match status" value="1"/>
</dbReference>
<reference evidence="4 5" key="1">
    <citation type="submission" date="2020-01" db="EMBL/GenBank/DDBJ databases">
        <title>Genome sequence of Desulfovibrio aerotolerans DSM 16695(T).</title>
        <authorList>
            <person name="Karnachuk O."/>
            <person name="Avakyan M."/>
            <person name="Mardanov A."/>
            <person name="Kadnikov V."/>
            <person name="Ravin N."/>
        </authorList>
    </citation>
    <scope>NUCLEOTIDE SEQUENCE [LARGE SCALE GENOMIC DNA]</scope>
    <source>
        <strain evidence="4 5">DSM 16695</strain>
    </source>
</reference>
<evidence type="ECO:0000256" key="2">
    <source>
        <dbReference type="ARBA" id="ARBA00034247"/>
    </source>
</evidence>
<evidence type="ECO:0000259" key="3">
    <source>
        <dbReference type="PROSITE" id="PS50887"/>
    </source>
</evidence>
<dbReference type="EMBL" id="WVUD01000010">
    <property type="protein sequence ID" value="MYL83063.1"/>
    <property type="molecule type" value="Genomic_DNA"/>
</dbReference>
<comment type="catalytic activity">
    <reaction evidence="2">
        <text>2 GTP = 3',3'-c-di-GMP + 2 diphosphate</text>
        <dbReference type="Rhea" id="RHEA:24898"/>
        <dbReference type="ChEBI" id="CHEBI:33019"/>
        <dbReference type="ChEBI" id="CHEBI:37565"/>
        <dbReference type="ChEBI" id="CHEBI:58805"/>
        <dbReference type="EC" id="2.7.7.65"/>
    </reaction>
</comment>
<dbReference type="InterPro" id="IPR003018">
    <property type="entry name" value="GAF"/>
</dbReference>
<dbReference type="GO" id="GO:0052621">
    <property type="term" value="F:diguanylate cyclase activity"/>
    <property type="evidence" value="ECO:0007669"/>
    <property type="project" value="UniProtKB-EC"/>
</dbReference>
<dbReference type="InterPro" id="IPR050469">
    <property type="entry name" value="Diguanylate_Cyclase"/>
</dbReference>
<keyword evidence="5" id="KW-1185">Reference proteome</keyword>
<proteinExistence type="predicted"/>
<dbReference type="AlphaFoldDB" id="A0A7C9IUS3"/>
<gene>
    <name evidence="4" type="ORF">GTA51_07925</name>
</gene>
<dbReference type="Gene3D" id="3.30.70.270">
    <property type="match status" value="1"/>
</dbReference>
<dbReference type="InterPro" id="IPR043128">
    <property type="entry name" value="Rev_trsase/Diguanyl_cyclase"/>
</dbReference>
<name>A0A7C9IUS3_9BACT</name>
<evidence type="ECO:0000256" key="1">
    <source>
        <dbReference type="ARBA" id="ARBA00012528"/>
    </source>
</evidence>
<dbReference type="GO" id="GO:0005886">
    <property type="term" value="C:plasma membrane"/>
    <property type="evidence" value="ECO:0007669"/>
    <property type="project" value="TreeGrafter"/>
</dbReference>
<dbReference type="SMART" id="SM00267">
    <property type="entry name" value="GGDEF"/>
    <property type="match status" value="1"/>
</dbReference>
<dbReference type="PROSITE" id="PS50887">
    <property type="entry name" value="GGDEF"/>
    <property type="match status" value="1"/>
</dbReference>
<sequence length="499" mass="55608">MTRGMRPEQVWGIGLTNEAEMAISKALGTGYVLRNWPAGSSPGERDIARATPLVVFVVKEAWDALPPATRLGIEEWEIPQRVLVLGASQSVADFEEVLENGFLSAISEPLTDKKVRDVIFRAKEVKSLYDDIFRMTREIMLERELLARKTDLVLFLNRILSRASESLDPSVILDNAREDLQLLLPLNALMGAFWQTGDSGTLEAELFLEPDMDQSAEQHWTEQLLRQAAKIAGKPMHSYRASFLEGSPNREPVGIPSVPEELITLPLRAGGQMFGLLVLYRAKGRALGKDQVQALYASVNHLALALKNAALFSQVKIRADHDALTRIHNRRAFDERFIDELRRHQRYHHPMSLLMVDIDHFKGINDRFGHLIGDEVLREVGSILSGTLRSTDFTARYGGEEFVVILPQTTEEQSRILAERLRAIIAGARFAHDGEAFCITVSIGAATLQPGSLTKRKELLEKADKALYQAKHLGRNQVCTALGPVTRTDEAAYEAVEAG</sequence>